<keyword evidence="4" id="KW-0808">Transferase</keyword>
<feature type="transmembrane region" description="Helical" evidence="2">
    <location>
        <begin position="318"/>
        <end position="335"/>
    </location>
</feature>
<accession>I0IAY4</accession>
<dbReference type="EMBL" id="AP012338">
    <property type="protein sequence ID" value="BAM02422.1"/>
    <property type="molecule type" value="Genomic_DNA"/>
</dbReference>
<dbReference type="CDD" id="cd00761">
    <property type="entry name" value="Glyco_tranf_GTA_type"/>
    <property type="match status" value="1"/>
</dbReference>
<evidence type="ECO:0000256" key="1">
    <source>
        <dbReference type="SAM" id="MobiDB-lite"/>
    </source>
</evidence>
<dbReference type="HOGENOM" id="CLU_070066_0_0_0"/>
<dbReference type="AlphaFoldDB" id="I0IAY4"/>
<feature type="region of interest" description="Disordered" evidence="1">
    <location>
        <begin position="348"/>
        <end position="375"/>
    </location>
</feature>
<dbReference type="PANTHER" id="PTHR43685">
    <property type="entry name" value="GLYCOSYLTRANSFERASE"/>
    <property type="match status" value="1"/>
</dbReference>
<dbReference type="STRING" id="1142394.PSMK_02630"/>
<evidence type="ECO:0000259" key="3">
    <source>
        <dbReference type="Pfam" id="PF00535"/>
    </source>
</evidence>
<dbReference type="InterPro" id="IPR001173">
    <property type="entry name" value="Glyco_trans_2-like"/>
</dbReference>
<dbReference type="eggNOG" id="COG1216">
    <property type="taxonomic scope" value="Bacteria"/>
</dbReference>
<name>I0IAY4_PHYMF</name>
<dbReference type="PANTHER" id="PTHR43685:SF3">
    <property type="entry name" value="SLR2126 PROTEIN"/>
    <property type="match status" value="1"/>
</dbReference>
<feature type="compositionally biased region" description="Basic and acidic residues" evidence="1">
    <location>
        <begin position="348"/>
        <end position="365"/>
    </location>
</feature>
<protein>
    <submittedName>
        <fullName evidence="4">Putative glycosyltransferase</fullName>
    </submittedName>
</protein>
<reference evidence="4 5" key="1">
    <citation type="submission" date="2012-02" db="EMBL/GenBank/DDBJ databases">
        <title>Complete genome sequence of Phycisphaera mikurensis NBRC 102666.</title>
        <authorList>
            <person name="Ankai A."/>
            <person name="Hosoyama A."/>
            <person name="Terui Y."/>
            <person name="Sekine M."/>
            <person name="Fukai R."/>
            <person name="Kato Y."/>
            <person name="Nakamura S."/>
            <person name="Yamada-Narita S."/>
            <person name="Kawakoshi A."/>
            <person name="Fukunaga Y."/>
            <person name="Yamazaki S."/>
            <person name="Fujita N."/>
        </authorList>
    </citation>
    <scope>NUCLEOTIDE SEQUENCE [LARGE SCALE GENOMIC DNA]</scope>
    <source>
        <strain evidence="5">NBRC 102666 / KCTC 22515 / FYK2301M01</strain>
    </source>
</reference>
<evidence type="ECO:0000256" key="2">
    <source>
        <dbReference type="SAM" id="Phobius"/>
    </source>
</evidence>
<dbReference type="InterPro" id="IPR029044">
    <property type="entry name" value="Nucleotide-diphossugar_trans"/>
</dbReference>
<keyword evidence="5" id="KW-1185">Reference proteome</keyword>
<evidence type="ECO:0000313" key="4">
    <source>
        <dbReference type="EMBL" id="BAM02422.1"/>
    </source>
</evidence>
<proteinExistence type="predicted"/>
<dbReference type="KEGG" id="phm:PSMK_02630"/>
<keyword evidence="2" id="KW-1133">Transmembrane helix</keyword>
<dbReference type="InterPro" id="IPR050834">
    <property type="entry name" value="Glycosyltransf_2"/>
</dbReference>
<keyword evidence="2" id="KW-0812">Transmembrane</keyword>
<feature type="transmembrane region" description="Helical" evidence="2">
    <location>
        <begin position="260"/>
        <end position="280"/>
    </location>
</feature>
<sequence length="375" mass="40099">MTAPPAEPGSADRGPRAAVVIPVRGGLDRLAAAVGALAAQDLGAEAFEVIVVDDGTPAGVGDARAIAHAAGSGLALRVLRQEPAGPAAARNRGIDAAAAPIVALLDADVLPRAGWLRRGLEPFDGPDPPAAVEGRTVVEPAAQRTPFTHQTDNRDGGRYPTCNLLVDRSWIVERGIRFDERYPVPFREDSDFAFQILASGGEIRWHPAAEVVHPPVPRGWATPLKLARRYEMDGLLRSRFPQPYAQLDPRLGVPHLRQRLYGLMAAAGIALLLLPIAWWIDGSTIEAVTGFFAVGIVWTATTLALLGGRPTLRSLRHAPAAAAVTLLVPLPWAIARLRGRWRFRGVEPHHPRTVDGSDPERRRSADPQPPAPAGG</sequence>
<dbReference type="Pfam" id="PF00535">
    <property type="entry name" value="Glycos_transf_2"/>
    <property type="match status" value="1"/>
</dbReference>
<feature type="transmembrane region" description="Helical" evidence="2">
    <location>
        <begin position="287"/>
        <end position="306"/>
    </location>
</feature>
<keyword evidence="2" id="KW-0472">Membrane</keyword>
<gene>
    <name evidence="4" type="ordered locus">PSMK_02630</name>
</gene>
<evidence type="ECO:0000313" key="5">
    <source>
        <dbReference type="Proteomes" id="UP000007881"/>
    </source>
</evidence>
<dbReference type="Gene3D" id="3.90.550.10">
    <property type="entry name" value="Spore Coat Polysaccharide Biosynthesis Protein SpsA, Chain A"/>
    <property type="match status" value="1"/>
</dbReference>
<dbReference type="GO" id="GO:0016740">
    <property type="term" value="F:transferase activity"/>
    <property type="evidence" value="ECO:0007669"/>
    <property type="project" value="UniProtKB-KW"/>
</dbReference>
<organism evidence="4 5">
    <name type="scientific">Phycisphaera mikurensis (strain NBRC 102666 / KCTC 22515 / FYK2301M01)</name>
    <dbReference type="NCBI Taxonomy" id="1142394"/>
    <lineage>
        <taxon>Bacteria</taxon>
        <taxon>Pseudomonadati</taxon>
        <taxon>Planctomycetota</taxon>
        <taxon>Phycisphaerae</taxon>
        <taxon>Phycisphaerales</taxon>
        <taxon>Phycisphaeraceae</taxon>
        <taxon>Phycisphaera</taxon>
    </lineage>
</organism>
<dbReference type="SUPFAM" id="SSF53448">
    <property type="entry name" value="Nucleotide-diphospho-sugar transferases"/>
    <property type="match status" value="1"/>
</dbReference>
<feature type="domain" description="Glycosyltransferase 2-like" evidence="3">
    <location>
        <begin position="19"/>
        <end position="141"/>
    </location>
</feature>
<dbReference type="Proteomes" id="UP000007881">
    <property type="component" value="Chromosome"/>
</dbReference>
<dbReference type="RefSeq" id="WP_014435642.1">
    <property type="nucleotide sequence ID" value="NC_017080.1"/>
</dbReference>